<evidence type="ECO:0000313" key="3">
    <source>
        <dbReference type="Proteomes" id="UP000054837"/>
    </source>
</evidence>
<comment type="caution">
    <text evidence="2">The sequence shown here is derived from an EMBL/GenBank/DDBJ whole genome shotgun (WGS) entry which is preliminary data.</text>
</comment>
<feature type="region of interest" description="Disordered" evidence="1">
    <location>
        <begin position="14"/>
        <end position="39"/>
    </location>
</feature>
<evidence type="ECO:0008006" key="4">
    <source>
        <dbReference type="Google" id="ProtNLM"/>
    </source>
</evidence>
<sequence length="259" mass="27358">MLLRAAGLAPMILPAHHRNGHGGTKPSPTPTPTDPGPAGDLSFAGVNWLRRTWPGAPHYNGQWSGDNVVQNADGTVTLRLTNPGGSPVAAELLSTRAGWGYGSYALDFRADVDVVSQSVVWGNLFTYDSTQPWDASHNEIDAGEISAWGVPGIAPRLTAGYWLPGPTNVLSHNESLPRGLRVFRTTMTWGPGTVSFATYAGATAADTLIASSRVDSSALPVPAAERVHLNLWVTDANEDDESQAAPFEVTVTGFGFTPA</sequence>
<reference evidence="2 3" key="1">
    <citation type="submission" date="2015-12" db="EMBL/GenBank/DDBJ databases">
        <title>Serinicoccus chungangenesis strain CD08_5 genome sequencing and assembly.</title>
        <authorList>
            <person name="Chander A.M."/>
            <person name="Kaur G."/>
            <person name="Nair G.R."/>
            <person name="Dhawan D.K."/>
            <person name="Kochhar R.K."/>
            <person name="Mayilraj S."/>
            <person name="Bhadada S.K."/>
        </authorList>
    </citation>
    <scope>NUCLEOTIDE SEQUENCE [LARGE SCALE GENOMIC DNA]</scope>
    <source>
        <strain evidence="2 3">CD08_5</strain>
    </source>
</reference>
<gene>
    <name evidence="2" type="ORF">AVL62_11395</name>
</gene>
<organism evidence="2 3">
    <name type="scientific">Serinicoccus chungangensis</name>
    <dbReference type="NCBI Taxonomy" id="767452"/>
    <lineage>
        <taxon>Bacteria</taxon>
        <taxon>Bacillati</taxon>
        <taxon>Actinomycetota</taxon>
        <taxon>Actinomycetes</taxon>
        <taxon>Micrococcales</taxon>
        <taxon>Ornithinimicrobiaceae</taxon>
        <taxon>Serinicoccus</taxon>
    </lineage>
</organism>
<protein>
    <recommendedName>
        <fullName evidence="4">GH16 domain-containing protein</fullName>
    </recommendedName>
</protein>
<dbReference type="Gene3D" id="2.60.120.200">
    <property type="match status" value="1"/>
</dbReference>
<dbReference type="SUPFAM" id="SSF49899">
    <property type="entry name" value="Concanavalin A-like lectins/glucanases"/>
    <property type="match status" value="1"/>
</dbReference>
<accession>A0A0W8I9Y7</accession>
<keyword evidence="3" id="KW-1185">Reference proteome</keyword>
<dbReference type="OrthoDB" id="614750at2"/>
<dbReference type="AlphaFoldDB" id="A0A0W8I9Y7"/>
<name>A0A0W8I9Y7_9MICO</name>
<proteinExistence type="predicted"/>
<dbReference type="InterPro" id="IPR013320">
    <property type="entry name" value="ConA-like_dom_sf"/>
</dbReference>
<dbReference type="EMBL" id="LQBL01000011">
    <property type="protein sequence ID" value="KUG56745.1"/>
    <property type="molecule type" value="Genomic_DNA"/>
</dbReference>
<dbReference type="RefSeq" id="WP_058890493.1">
    <property type="nucleotide sequence ID" value="NZ_LQBL01000011.1"/>
</dbReference>
<evidence type="ECO:0000256" key="1">
    <source>
        <dbReference type="SAM" id="MobiDB-lite"/>
    </source>
</evidence>
<dbReference type="Proteomes" id="UP000054837">
    <property type="component" value="Unassembled WGS sequence"/>
</dbReference>
<evidence type="ECO:0000313" key="2">
    <source>
        <dbReference type="EMBL" id="KUG56745.1"/>
    </source>
</evidence>